<dbReference type="SUPFAM" id="SSF81296">
    <property type="entry name" value="E set domains"/>
    <property type="match status" value="4"/>
</dbReference>
<feature type="repeat" description="Filamin" evidence="3">
    <location>
        <begin position="185"/>
        <end position="269"/>
    </location>
</feature>
<name>A0A814IJG2_9BILA</name>
<protein>
    <submittedName>
        <fullName evidence="5">Uncharacterized protein</fullName>
    </submittedName>
</protein>
<dbReference type="EMBL" id="CAJNOE010000187">
    <property type="protein sequence ID" value="CAF1026781.1"/>
    <property type="molecule type" value="Genomic_DNA"/>
</dbReference>
<comment type="caution">
    <text evidence="5">The sequence shown here is derived from an EMBL/GenBank/DDBJ whole genome shotgun (WGS) entry which is preliminary data.</text>
</comment>
<evidence type="ECO:0000256" key="3">
    <source>
        <dbReference type="PROSITE-ProRule" id="PRU00087"/>
    </source>
</evidence>
<dbReference type="SMART" id="SM00557">
    <property type="entry name" value="IG_FLMN"/>
    <property type="match status" value="3"/>
</dbReference>
<dbReference type="Gene3D" id="2.60.40.10">
    <property type="entry name" value="Immunoglobulins"/>
    <property type="match status" value="4"/>
</dbReference>
<dbReference type="EMBL" id="CAJOBB010002917">
    <property type="protein sequence ID" value="CAF4008189.1"/>
    <property type="molecule type" value="Genomic_DNA"/>
</dbReference>
<feature type="repeat" description="Filamin" evidence="3">
    <location>
        <begin position="291"/>
        <end position="372"/>
    </location>
</feature>
<dbReference type="Proteomes" id="UP000663868">
    <property type="component" value="Unassembled WGS sequence"/>
</dbReference>
<comment type="similarity">
    <text evidence="1">Belongs to the filamin family.</text>
</comment>
<dbReference type="InterPro" id="IPR044801">
    <property type="entry name" value="Filamin"/>
</dbReference>
<dbReference type="InterPro" id="IPR017868">
    <property type="entry name" value="Filamin/ABP280_repeat-like"/>
</dbReference>
<evidence type="ECO:0000313" key="6">
    <source>
        <dbReference type="EMBL" id="CAF4008189.1"/>
    </source>
</evidence>
<proteinExistence type="inferred from homology"/>
<evidence type="ECO:0000256" key="4">
    <source>
        <dbReference type="SAM" id="MobiDB-lite"/>
    </source>
</evidence>
<dbReference type="InterPro" id="IPR013783">
    <property type="entry name" value="Ig-like_fold"/>
</dbReference>
<dbReference type="GO" id="GO:0051015">
    <property type="term" value="F:actin filament binding"/>
    <property type="evidence" value="ECO:0007669"/>
    <property type="project" value="InterPro"/>
</dbReference>
<reference evidence="5" key="1">
    <citation type="submission" date="2021-02" db="EMBL/GenBank/DDBJ databases">
        <authorList>
            <person name="Nowell W R."/>
        </authorList>
    </citation>
    <scope>NUCLEOTIDE SEQUENCE</scope>
</reference>
<evidence type="ECO:0000313" key="7">
    <source>
        <dbReference type="Proteomes" id="UP000663860"/>
    </source>
</evidence>
<sequence>MLPKVRRFLNNNNNNSYATNNRLALSTDRLSNTSSSEDENNVYTQTLLYIVHVDEIELGNDQIHENNDNQLMRRISKRTTASFNESQNEIQTPRLPIATPPSISFSNPFRRLNNLLKTTDKSTQSPATSTPNLNVTPLCSSTAKKSSLSNRTRFHNRNNNELFPPPPPEFLYDNPIITKTKQPIIQANGPGLKDGFVGDHCQFDLIAPDAELQKLIIAIDGPSKADIQIQVLNTEIYRVYYKCELPGNYHISLTYDGEHIDRSPYHLSLHVQSSQEQVVPLPNIPVRARIEPVEFYVDTPCIVSVRPETPCNVFQAYIQAPQGNMNLPIIVHKSAKSECYEIYFIPNTCGNHWLNVNLNHIPIIDNPYRLVVQTNFSTKSKVNSKEELFHAYAGELSQFFVSKSPYDSLSRTGHFSVGINGPSTVFLDATETDYGYEFHYKPIRPGKYLITMKNAGKHIPGSPFLCHVYDKTNENRSTNCDKLVPTQLKSNNNSTLIDVDILRSSMTGKASQICVFGTGLYEAKKQRKATFKIDASQAGPGLLLVGLYSPLGPCERLVIKRIMPSSPGFIYKVSYRVRTRGQYILTILYGIDNEHVPGSPYLVMVE</sequence>
<dbReference type="InterPro" id="IPR014756">
    <property type="entry name" value="Ig_E-set"/>
</dbReference>
<feature type="repeat" description="Filamin" evidence="3">
    <location>
        <begin position="505"/>
        <end position="605"/>
    </location>
</feature>
<evidence type="ECO:0000256" key="1">
    <source>
        <dbReference type="ARBA" id="ARBA00009238"/>
    </source>
</evidence>
<feature type="repeat" description="Filamin" evidence="3">
    <location>
        <begin position="374"/>
        <end position="468"/>
    </location>
</feature>
<dbReference type="PANTHER" id="PTHR38537:SF8">
    <property type="entry name" value="FILAMIN-A"/>
    <property type="match status" value="1"/>
</dbReference>
<accession>A0A814IJG2</accession>
<feature type="region of interest" description="Disordered" evidence="4">
    <location>
        <begin position="119"/>
        <end position="150"/>
    </location>
</feature>
<dbReference type="AlphaFoldDB" id="A0A814IJG2"/>
<dbReference type="InterPro" id="IPR001298">
    <property type="entry name" value="Filamin/ABP280_rpt"/>
</dbReference>
<dbReference type="GO" id="GO:0030036">
    <property type="term" value="P:actin cytoskeleton organization"/>
    <property type="evidence" value="ECO:0007669"/>
    <property type="project" value="InterPro"/>
</dbReference>
<dbReference type="Pfam" id="PF00630">
    <property type="entry name" value="Filamin"/>
    <property type="match status" value="3"/>
</dbReference>
<evidence type="ECO:0000313" key="5">
    <source>
        <dbReference type="EMBL" id="CAF1026781.1"/>
    </source>
</evidence>
<dbReference type="PROSITE" id="PS50194">
    <property type="entry name" value="FILAMIN_REPEAT"/>
    <property type="match status" value="4"/>
</dbReference>
<keyword evidence="2" id="KW-0677">Repeat</keyword>
<dbReference type="PANTHER" id="PTHR38537">
    <property type="entry name" value="JITTERBUG, ISOFORM N"/>
    <property type="match status" value="1"/>
</dbReference>
<gene>
    <name evidence="5" type="ORF">IZO911_LOCUS19031</name>
    <name evidence="6" type="ORF">KXQ929_LOCUS28904</name>
</gene>
<dbReference type="Proteomes" id="UP000663860">
    <property type="component" value="Unassembled WGS sequence"/>
</dbReference>
<organism evidence="5 7">
    <name type="scientific">Adineta steineri</name>
    <dbReference type="NCBI Taxonomy" id="433720"/>
    <lineage>
        <taxon>Eukaryota</taxon>
        <taxon>Metazoa</taxon>
        <taxon>Spiralia</taxon>
        <taxon>Gnathifera</taxon>
        <taxon>Rotifera</taxon>
        <taxon>Eurotatoria</taxon>
        <taxon>Bdelloidea</taxon>
        <taxon>Adinetida</taxon>
        <taxon>Adinetidae</taxon>
        <taxon>Adineta</taxon>
    </lineage>
</organism>
<evidence type="ECO:0000256" key="2">
    <source>
        <dbReference type="ARBA" id="ARBA00022737"/>
    </source>
</evidence>